<dbReference type="PRINTS" id="PR01390">
    <property type="entry name" value="BINARYTOXINA"/>
</dbReference>
<dbReference type="InterPro" id="IPR047568">
    <property type="entry name" value="ATLF-like_dom"/>
</dbReference>
<dbReference type="InterPro" id="IPR024079">
    <property type="entry name" value="MetalloPept_cat_dom_sf"/>
</dbReference>
<keyword evidence="2" id="KW-0964">Secreted</keyword>
<evidence type="ECO:0000256" key="1">
    <source>
        <dbReference type="ARBA" id="ARBA00004613"/>
    </source>
</evidence>
<reference evidence="5" key="1">
    <citation type="submission" date="2017-02" db="EMBL/GenBank/DDBJ databases">
        <title>Delineation of Paenibacillus larvae strains originating from foulbrood outbreaks.</title>
        <authorList>
            <person name="Beims H."/>
            <person name="Bunk B."/>
            <person name="Sproeer C."/>
            <person name="Mohr K.I."/>
            <person name="Pradella S."/>
            <person name="Guenther G."/>
            <person name="Rohde M."/>
            <person name="von der Ohe W."/>
            <person name="Steinert M."/>
        </authorList>
    </citation>
    <scope>NUCLEOTIDE SEQUENCE [LARGE SCALE GENOMIC DNA]</scope>
    <source>
        <strain evidence="5">Eric_III</strain>
    </source>
</reference>
<dbReference type="EMBL" id="CP019655">
    <property type="protein sequence ID" value="AVF26785.1"/>
    <property type="molecule type" value="Genomic_DNA"/>
</dbReference>
<evidence type="ECO:0000313" key="4">
    <source>
        <dbReference type="EMBL" id="AVF26785.1"/>
    </source>
</evidence>
<dbReference type="SUPFAM" id="SSF56399">
    <property type="entry name" value="ADP-ribosylation"/>
    <property type="match status" value="1"/>
</dbReference>
<evidence type="ECO:0000259" key="3">
    <source>
        <dbReference type="PROSITE" id="PS51995"/>
    </source>
</evidence>
<protein>
    <submittedName>
        <fullName evidence="4">Putative lethal factor domain protein</fullName>
    </submittedName>
</protein>
<sequence>MLRLEDFIKDREKAKNWAKEKSEKWKKSLGLEEKRLLEDSVSFQRVNDTLEKNRGRSIKISSVRKNVDRLDKSLEVREAKLDDSIYVYRNLVSKELGDVPNSFYEKGKNTINREQYSQFENNFQYGVIHDFMHANLTPHSGDQSHPVLLHLKVPKGESMGYLEEDQIFIGRNQGFEVKSMKIIAEKGRQIIKVKGELTSKEKVVDRIKAVQTNLNDRFTSELGIEQNAIELNIDGFASSVMAHRTEILLEQFISHMPRNILVSSVEKMNQDAAFIFTDNSLVFYDGNPDDLGFYNPRKKNLTIQINHEGHILKKDEVINTLFHEFGHTVDHLLFDNISLEEEFSEIYEEEKDKITIEDYIKIDSEEFFAGIFGYLYSPYPQIREQIQREAPKTCEFIKNLVENYQPDESTEAA</sequence>
<feature type="domain" description="ATLF-like" evidence="3">
    <location>
        <begin position="201"/>
        <end position="402"/>
    </location>
</feature>
<dbReference type="PROSITE" id="PS51995">
    <property type="entry name" value="ATLF"/>
    <property type="match status" value="1"/>
</dbReference>
<dbReference type="InterPro" id="IPR014781">
    <property type="entry name" value="Anthrax_toxin_lethal/edema_N/C"/>
</dbReference>
<organism evidence="4 5">
    <name type="scientific">Paenibacillus larvae subsp. larvae</name>
    <dbReference type="NCBI Taxonomy" id="147375"/>
    <lineage>
        <taxon>Bacteria</taxon>
        <taxon>Bacillati</taxon>
        <taxon>Bacillota</taxon>
        <taxon>Bacilli</taxon>
        <taxon>Bacillales</taxon>
        <taxon>Paenibacillaceae</taxon>
        <taxon>Paenibacillus</taxon>
    </lineage>
</organism>
<dbReference type="Pfam" id="PF03496">
    <property type="entry name" value="ADPrib_exo_Tox"/>
    <property type="match status" value="1"/>
</dbReference>
<evidence type="ECO:0000313" key="5">
    <source>
        <dbReference type="Proteomes" id="UP000239833"/>
    </source>
</evidence>
<dbReference type="Gene3D" id="3.40.390.10">
    <property type="entry name" value="Collagenase (Catalytic Domain)"/>
    <property type="match status" value="1"/>
</dbReference>
<evidence type="ECO:0000256" key="2">
    <source>
        <dbReference type="ARBA" id="ARBA00022525"/>
    </source>
</evidence>
<dbReference type="GO" id="GO:0005576">
    <property type="term" value="C:extracellular region"/>
    <property type="evidence" value="ECO:0007669"/>
    <property type="project" value="UniProtKB-SubCell"/>
</dbReference>
<name>A0A2L1U1H4_9BACL</name>
<comment type="subcellular location">
    <subcellularLocation>
        <location evidence="1">Secreted</location>
    </subcellularLocation>
</comment>
<dbReference type="InterPro" id="IPR016013">
    <property type="entry name" value="Binary_toxinA_clost-typ"/>
</dbReference>
<dbReference type="PROSITE" id="PS51996">
    <property type="entry name" value="TR_MART"/>
    <property type="match status" value="1"/>
</dbReference>
<dbReference type="RefSeq" id="WP_158672784.1">
    <property type="nucleotide sequence ID" value="NZ_CP019655.1"/>
</dbReference>
<dbReference type="AlphaFoldDB" id="A0A2L1U1H4"/>
<dbReference type="GeneID" id="64219304"/>
<dbReference type="Gene3D" id="3.90.176.10">
    <property type="entry name" value="Toxin ADP-ribosyltransferase, Chain A, domain 1"/>
    <property type="match status" value="1"/>
</dbReference>
<gene>
    <name evidence="4" type="ORF">ERICIII_02649</name>
</gene>
<dbReference type="Pfam" id="PF07737">
    <property type="entry name" value="ATLF"/>
    <property type="match status" value="1"/>
</dbReference>
<dbReference type="CDD" id="cd20493">
    <property type="entry name" value="M34_ATLF_C-like"/>
    <property type="match status" value="1"/>
</dbReference>
<dbReference type="GO" id="GO:0008237">
    <property type="term" value="F:metallopeptidase activity"/>
    <property type="evidence" value="ECO:0007669"/>
    <property type="project" value="InterPro"/>
</dbReference>
<dbReference type="InterPro" id="IPR003540">
    <property type="entry name" value="ADP-ribosyltransferase"/>
</dbReference>
<dbReference type="SUPFAM" id="SSF55486">
    <property type="entry name" value="Metalloproteases ('zincins'), catalytic domain"/>
    <property type="match status" value="1"/>
</dbReference>
<proteinExistence type="predicted"/>
<accession>A0A2L1U1H4</accession>
<dbReference type="Proteomes" id="UP000239833">
    <property type="component" value="Chromosome"/>
</dbReference>